<accession>A0ABR3N5R2</accession>
<reference evidence="2 3" key="1">
    <citation type="submission" date="2023-09" db="EMBL/GenBank/DDBJ databases">
        <authorList>
            <person name="Wang M."/>
        </authorList>
    </citation>
    <scope>NUCLEOTIDE SEQUENCE [LARGE SCALE GENOMIC DNA]</scope>
    <source>
        <strain evidence="2">GT-2023</strain>
        <tissue evidence="2">Liver</tissue>
    </source>
</reference>
<protein>
    <recommendedName>
        <fullName evidence="4">Transposase Tc1-like domain-containing protein</fullName>
    </recommendedName>
</protein>
<dbReference type="Proteomes" id="UP001558613">
    <property type="component" value="Unassembled WGS sequence"/>
</dbReference>
<proteinExistence type="predicted"/>
<dbReference type="SUPFAM" id="SSF46689">
    <property type="entry name" value="Homeodomain-like"/>
    <property type="match status" value="1"/>
</dbReference>
<dbReference type="Pfam" id="PF13565">
    <property type="entry name" value="HTH_32"/>
    <property type="match status" value="1"/>
</dbReference>
<keyword evidence="3" id="KW-1185">Reference proteome</keyword>
<organism evidence="2 3">
    <name type="scientific">Cirrhinus molitorella</name>
    <name type="common">mud carp</name>
    <dbReference type="NCBI Taxonomy" id="172907"/>
    <lineage>
        <taxon>Eukaryota</taxon>
        <taxon>Metazoa</taxon>
        <taxon>Chordata</taxon>
        <taxon>Craniata</taxon>
        <taxon>Vertebrata</taxon>
        <taxon>Euteleostomi</taxon>
        <taxon>Actinopterygii</taxon>
        <taxon>Neopterygii</taxon>
        <taxon>Teleostei</taxon>
        <taxon>Ostariophysi</taxon>
        <taxon>Cypriniformes</taxon>
        <taxon>Cyprinidae</taxon>
        <taxon>Labeoninae</taxon>
        <taxon>Labeonini</taxon>
        <taxon>Cirrhinus</taxon>
    </lineage>
</organism>
<evidence type="ECO:0000313" key="3">
    <source>
        <dbReference type="Proteomes" id="UP001558613"/>
    </source>
</evidence>
<gene>
    <name evidence="2" type="ORF">QQF64_031183</name>
</gene>
<evidence type="ECO:0000313" key="2">
    <source>
        <dbReference type="EMBL" id="KAL1272167.1"/>
    </source>
</evidence>
<feature type="compositionally biased region" description="Basic and acidic residues" evidence="1">
    <location>
        <begin position="41"/>
        <end position="53"/>
    </location>
</feature>
<dbReference type="InterPro" id="IPR009057">
    <property type="entry name" value="Homeodomain-like_sf"/>
</dbReference>
<evidence type="ECO:0000256" key="1">
    <source>
        <dbReference type="SAM" id="MobiDB-lite"/>
    </source>
</evidence>
<comment type="caution">
    <text evidence="2">The sequence shown here is derived from an EMBL/GenBank/DDBJ whole genome shotgun (WGS) entry which is preliminary data.</text>
</comment>
<name>A0ABR3N5R2_9TELE</name>
<sequence length="108" mass="12309">MPKIQTQTKVLIIKSLKTKSPAEVADIFNVSKLQKERIRKRFEETGEVHDRPRSGRPRKTTVREDRLLVQQSRASPFSTAAELHNWSPETPVSTRTVCRILSRSGLNG</sequence>
<evidence type="ECO:0008006" key="4">
    <source>
        <dbReference type="Google" id="ProtNLM"/>
    </source>
</evidence>
<feature type="region of interest" description="Disordered" evidence="1">
    <location>
        <begin position="41"/>
        <end position="62"/>
    </location>
</feature>
<dbReference type="EMBL" id="JAYMGO010000007">
    <property type="protein sequence ID" value="KAL1272167.1"/>
    <property type="molecule type" value="Genomic_DNA"/>
</dbReference>